<dbReference type="PRINTS" id="PR01038">
    <property type="entry name" value="TRNASYNTHARG"/>
</dbReference>
<evidence type="ECO:0000256" key="2">
    <source>
        <dbReference type="ARBA" id="ARBA00022490"/>
    </source>
</evidence>
<dbReference type="GO" id="GO:0006420">
    <property type="term" value="P:arginyl-tRNA aminoacylation"/>
    <property type="evidence" value="ECO:0007669"/>
    <property type="project" value="UniProtKB-UniRule"/>
</dbReference>
<keyword evidence="2 9" id="KW-0963">Cytoplasm</keyword>
<dbReference type="InterPro" id="IPR001278">
    <property type="entry name" value="Arg-tRNA-ligase"/>
</dbReference>
<keyword evidence="7 9" id="KW-0030">Aminoacyl-tRNA synthetase</keyword>
<sequence>MSELFDDKINQIFQNAFEMLGYNTQHAKVVLSSRPELGHFQCNAAMSLAKEVGKNPLEIANHIVELITKNEWFTNINIARPGFINFSVSSDYLADWCNQLVLDHRSGCPIVANKKKVVIDFGGPNIAKPMHVGHIRSTVIGDCLQRLYRFCGDEVISDIHLGDWGTQMGMLIEAMKKKMPEADYFNDAFEYDYPDSSPVTVDELAALYPQAAALCKADEIEMQKARTSTLELQKKKRGLVALWTHFSRISIESLKKDFNELGVTFDLWNGESTVHDLAERLIERLIENKTAVESNGATIIELEEDMPPLILKKSDGAFMYGTTDLATIVERVNTINPDLILYVVDKRQSLHFKQVFQAAKKCQLADSVILEHVGFGTVNGSDGKPFKTRGGGTMSLKDLIKEAKVNAGSRFNNIDIDENLKNDIVNKIALSTLKIADLSNPRISDYIFDLNVASQFEGKTGPYLLYSAVRIKSMLQKANNLNQNDLKILPAVNLLEENLQLTFTKLPKAIGTAYTKFEPHHLCDFAFELASAYNRFYASCNVLTEENLVIRNSRLAMSALTLKQMLLTFDILGLEVPDRM</sequence>
<proteinExistence type="inferred from homology"/>
<reference evidence="14 16" key="2">
    <citation type="submission" date="2018-06" db="EMBL/GenBank/DDBJ databases">
        <authorList>
            <consortium name="Pathogen Informatics"/>
            <person name="Doyle S."/>
        </authorList>
    </citation>
    <scope>NUCLEOTIDE SEQUENCE [LARGE SCALE GENOMIC DNA]</scope>
    <source>
        <strain evidence="14 16">NCTC12437</strain>
    </source>
</reference>
<evidence type="ECO:0000256" key="10">
    <source>
        <dbReference type="RuleBase" id="RU363038"/>
    </source>
</evidence>
<dbReference type="RefSeq" id="WP_058523451.1">
    <property type="nucleotide sequence ID" value="NZ_CAAAHV010000056.1"/>
</dbReference>
<dbReference type="Gene3D" id="1.10.730.10">
    <property type="entry name" value="Isoleucyl-tRNA Synthetase, Domain 1"/>
    <property type="match status" value="1"/>
</dbReference>
<dbReference type="Gene3D" id="3.40.50.620">
    <property type="entry name" value="HUPs"/>
    <property type="match status" value="1"/>
</dbReference>
<evidence type="ECO:0000256" key="5">
    <source>
        <dbReference type="ARBA" id="ARBA00022840"/>
    </source>
</evidence>
<evidence type="ECO:0000313" key="14">
    <source>
        <dbReference type="EMBL" id="STX32811.1"/>
    </source>
</evidence>
<protein>
    <recommendedName>
        <fullName evidence="9">Arginine--tRNA ligase</fullName>
        <ecNumber evidence="9">6.1.1.19</ecNumber>
    </recommendedName>
    <alternativeName>
        <fullName evidence="9">Arginyl-tRNA synthetase</fullName>
        <shortName evidence="9">ArgRS</shortName>
    </alternativeName>
</protein>
<dbReference type="InterPro" id="IPR001412">
    <property type="entry name" value="aa-tRNA-synth_I_CS"/>
</dbReference>
<name>A0A378IE63_9GAMM</name>
<comment type="subunit">
    <text evidence="9">Monomer.</text>
</comment>
<feature type="domain" description="Arginyl tRNA synthetase N-terminal" evidence="12">
    <location>
        <begin position="7"/>
        <end position="88"/>
    </location>
</feature>
<dbReference type="OrthoDB" id="9803211at2"/>
<dbReference type="GO" id="GO:0005524">
    <property type="term" value="F:ATP binding"/>
    <property type="evidence" value="ECO:0007669"/>
    <property type="project" value="UniProtKB-UniRule"/>
</dbReference>
<feature type="domain" description="DALR anticodon binding" evidence="11">
    <location>
        <begin position="464"/>
        <end position="580"/>
    </location>
</feature>
<dbReference type="InterPro" id="IPR036695">
    <property type="entry name" value="Arg-tRNA-synth_N_sf"/>
</dbReference>
<dbReference type="SMART" id="SM01016">
    <property type="entry name" value="Arg_tRNA_synt_N"/>
    <property type="match status" value="1"/>
</dbReference>
<keyword evidence="3 9" id="KW-0436">Ligase</keyword>
<dbReference type="STRING" id="28083.Lbir_1375"/>
<dbReference type="SUPFAM" id="SSF52374">
    <property type="entry name" value="Nucleotidylyl transferase"/>
    <property type="match status" value="1"/>
</dbReference>
<dbReference type="InterPro" id="IPR035684">
    <property type="entry name" value="ArgRS_core"/>
</dbReference>
<dbReference type="EC" id="6.1.1.19" evidence="9"/>
<evidence type="ECO:0000256" key="6">
    <source>
        <dbReference type="ARBA" id="ARBA00022917"/>
    </source>
</evidence>
<evidence type="ECO:0000259" key="12">
    <source>
        <dbReference type="SMART" id="SM01016"/>
    </source>
</evidence>
<dbReference type="SUPFAM" id="SSF47323">
    <property type="entry name" value="Anticodon-binding domain of a subclass of class I aminoacyl-tRNA synthetases"/>
    <property type="match status" value="1"/>
</dbReference>
<evidence type="ECO:0000313" key="13">
    <source>
        <dbReference type="EMBL" id="KTC72309.1"/>
    </source>
</evidence>
<dbReference type="InterPro" id="IPR014729">
    <property type="entry name" value="Rossmann-like_a/b/a_fold"/>
</dbReference>
<evidence type="ECO:0000256" key="4">
    <source>
        <dbReference type="ARBA" id="ARBA00022741"/>
    </source>
</evidence>
<dbReference type="PANTHER" id="PTHR11956:SF5">
    <property type="entry name" value="ARGININE--TRNA LIGASE, CYTOPLASMIC"/>
    <property type="match status" value="1"/>
</dbReference>
<dbReference type="GO" id="GO:0004814">
    <property type="term" value="F:arginine-tRNA ligase activity"/>
    <property type="evidence" value="ECO:0007669"/>
    <property type="project" value="UniProtKB-UniRule"/>
</dbReference>
<dbReference type="Proteomes" id="UP000054735">
    <property type="component" value="Unassembled WGS sequence"/>
</dbReference>
<evidence type="ECO:0000256" key="8">
    <source>
        <dbReference type="ARBA" id="ARBA00049339"/>
    </source>
</evidence>
<dbReference type="EMBL" id="UGNW01000001">
    <property type="protein sequence ID" value="STX32811.1"/>
    <property type="molecule type" value="Genomic_DNA"/>
</dbReference>
<dbReference type="NCBIfam" id="TIGR00456">
    <property type="entry name" value="argS"/>
    <property type="match status" value="1"/>
</dbReference>
<keyword evidence="6 9" id="KW-0648">Protein biosynthesis</keyword>
<keyword evidence="15" id="KW-1185">Reference proteome</keyword>
<evidence type="ECO:0000256" key="3">
    <source>
        <dbReference type="ARBA" id="ARBA00022598"/>
    </source>
</evidence>
<evidence type="ECO:0000313" key="15">
    <source>
        <dbReference type="Proteomes" id="UP000054735"/>
    </source>
</evidence>
<dbReference type="Pfam" id="PF00750">
    <property type="entry name" value="tRNA-synt_1d"/>
    <property type="match status" value="1"/>
</dbReference>
<dbReference type="EMBL" id="LNXT01000016">
    <property type="protein sequence ID" value="KTC72309.1"/>
    <property type="molecule type" value="Genomic_DNA"/>
</dbReference>
<comment type="catalytic activity">
    <reaction evidence="8 9">
        <text>tRNA(Arg) + L-arginine + ATP = L-arginyl-tRNA(Arg) + AMP + diphosphate</text>
        <dbReference type="Rhea" id="RHEA:20301"/>
        <dbReference type="Rhea" id="RHEA-COMP:9658"/>
        <dbReference type="Rhea" id="RHEA-COMP:9673"/>
        <dbReference type="ChEBI" id="CHEBI:30616"/>
        <dbReference type="ChEBI" id="CHEBI:32682"/>
        <dbReference type="ChEBI" id="CHEBI:33019"/>
        <dbReference type="ChEBI" id="CHEBI:78442"/>
        <dbReference type="ChEBI" id="CHEBI:78513"/>
        <dbReference type="ChEBI" id="CHEBI:456215"/>
        <dbReference type="EC" id="6.1.1.19"/>
    </reaction>
</comment>
<evidence type="ECO:0000313" key="16">
    <source>
        <dbReference type="Proteomes" id="UP000255066"/>
    </source>
</evidence>
<organism evidence="14 16">
    <name type="scientific">Legionella birminghamensis</name>
    <dbReference type="NCBI Taxonomy" id="28083"/>
    <lineage>
        <taxon>Bacteria</taxon>
        <taxon>Pseudomonadati</taxon>
        <taxon>Pseudomonadota</taxon>
        <taxon>Gammaproteobacteria</taxon>
        <taxon>Legionellales</taxon>
        <taxon>Legionellaceae</taxon>
        <taxon>Legionella</taxon>
    </lineage>
</organism>
<accession>A0A378IE63</accession>
<keyword evidence="4 9" id="KW-0547">Nucleotide-binding</keyword>
<dbReference type="SUPFAM" id="SSF55190">
    <property type="entry name" value="Arginyl-tRNA synthetase (ArgRS), N-terminal 'additional' domain"/>
    <property type="match status" value="1"/>
</dbReference>
<keyword evidence="5 9" id="KW-0067">ATP-binding</keyword>
<reference evidence="13 15" key="1">
    <citation type="submission" date="2015-11" db="EMBL/GenBank/DDBJ databases">
        <title>Genomic analysis of 38 Legionella species identifies large and diverse effector repertoires.</title>
        <authorList>
            <person name="Burstein D."/>
            <person name="Amaro F."/>
            <person name="Zusman T."/>
            <person name="Lifshitz Z."/>
            <person name="Cohen O."/>
            <person name="Gilbert J.A."/>
            <person name="Pupko T."/>
            <person name="Shuman H.A."/>
            <person name="Segal G."/>
        </authorList>
    </citation>
    <scope>NUCLEOTIDE SEQUENCE [LARGE SCALE GENOMIC DNA]</scope>
    <source>
        <strain evidence="13 15">CDC#1407-AL-14</strain>
    </source>
</reference>
<dbReference type="HAMAP" id="MF_00123">
    <property type="entry name" value="Arg_tRNA_synth"/>
    <property type="match status" value="1"/>
</dbReference>
<dbReference type="Pfam" id="PF03485">
    <property type="entry name" value="Arg_tRNA_synt_N"/>
    <property type="match status" value="1"/>
</dbReference>
<dbReference type="GO" id="GO:0005737">
    <property type="term" value="C:cytoplasm"/>
    <property type="evidence" value="ECO:0007669"/>
    <property type="project" value="UniProtKB-SubCell"/>
</dbReference>
<gene>
    <name evidence="14" type="primary">argS_2</name>
    <name evidence="9" type="synonym">argS</name>
    <name evidence="13" type="synonym">argS_1</name>
    <name evidence="13" type="ORF">Lbir_1375</name>
    <name evidence="14" type="ORF">NCTC12437_02610</name>
</gene>
<dbReference type="AlphaFoldDB" id="A0A378IE63"/>
<dbReference type="CDD" id="cd00671">
    <property type="entry name" value="ArgRS_core"/>
    <property type="match status" value="1"/>
</dbReference>
<dbReference type="SMART" id="SM00836">
    <property type="entry name" value="DALR_1"/>
    <property type="match status" value="1"/>
</dbReference>
<dbReference type="InterPro" id="IPR009080">
    <property type="entry name" value="tRNAsynth_Ia_anticodon-bd"/>
</dbReference>
<comment type="subcellular location">
    <subcellularLocation>
        <location evidence="9">Cytoplasm</location>
    </subcellularLocation>
</comment>
<dbReference type="PROSITE" id="PS00178">
    <property type="entry name" value="AA_TRNA_LIGASE_I"/>
    <property type="match status" value="1"/>
</dbReference>
<dbReference type="InterPro" id="IPR005148">
    <property type="entry name" value="Arg-tRNA-synth_N"/>
</dbReference>
<dbReference type="InterPro" id="IPR008909">
    <property type="entry name" value="DALR_anticod-bd"/>
</dbReference>
<dbReference type="Pfam" id="PF05746">
    <property type="entry name" value="DALR_1"/>
    <property type="match status" value="1"/>
</dbReference>
<feature type="short sequence motif" description="'HIGH' region" evidence="9">
    <location>
        <begin position="124"/>
        <end position="134"/>
    </location>
</feature>
<dbReference type="Proteomes" id="UP000255066">
    <property type="component" value="Unassembled WGS sequence"/>
</dbReference>
<dbReference type="FunFam" id="3.40.50.620:FF:000116">
    <property type="entry name" value="Arginine--tRNA ligase"/>
    <property type="match status" value="1"/>
</dbReference>
<evidence type="ECO:0000256" key="9">
    <source>
        <dbReference type="HAMAP-Rule" id="MF_00123"/>
    </source>
</evidence>
<dbReference type="PANTHER" id="PTHR11956">
    <property type="entry name" value="ARGINYL-TRNA SYNTHETASE"/>
    <property type="match status" value="1"/>
</dbReference>
<evidence type="ECO:0000256" key="7">
    <source>
        <dbReference type="ARBA" id="ARBA00023146"/>
    </source>
</evidence>
<dbReference type="Gene3D" id="3.30.1360.70">
    <property type="entry name" value="Arginyl tRNA synthetase N-terminal domain"/>
    <property type="match status" value="1"/>
</dbReference>
<comment type="similarity">
    <text evidence="1 9 10">Belongs to the class-I aminoacyl-tRNA synthetase family.</text>
</comment>
<evidence type="ECO:0000256" key="1">
    <source>
        <dbReference type="ARBA" id="ARBA00005594"/>
    </source>
</evidence>
<evidence type="ECO:0000259" key="11">
    <source>
        <dbReference type="SMART" id="SM00836"/>
    </source>
</evidence>